<name>A0AAN6JNR0_9BASI</name>
<reference evidence="3" key="1">
    <citation type="journal article" date="2023" name="PhytoFront">
        <title>Draft Genome Resources of Seven Strains of Tilletia horrida, Causal Agent of Kernel Smut of Rice.</title>
        <authorList>
            <person name="Khanal S."/>
            <person name="Antony Babu S."/>
            <person name="Zhou X.G."/>
        </authorList>
    </citation>
    <scope>NUCLEOTIDE SEQUENCE</scope>
    <source>
        <strain evidence="3">TX6</strain>
    </source>
</reference>
<dbReference type="Proteomes" id="UP001176517">
    <property type="component" value="Unassembled WGS sequence"/>
</dbReference>
<dbReference type="GO" id="GO:0016788">
    <property type="term" value="F:hydrolase activity, acting on ester bonds"/>
    <property type="evidence" value="ECO:0007669"/>
    <property type="project" value="InterPro"/>
</dbReference>
<dbReference type="PANTHER" id="PTHR15665:SF1">
    <property type="entry name" value="PROTEIN ASTEROID HOMOLOG 1"/>
    <property type="match status" value="1"/>
</dbReference>
<evidence type="ECO:0008006" key="5">
    <source>
        <dbReference type="Google" id="ProtNLM"/>
    </source>
</evidence>
<gene>
    <name evidence="3" type="ORF">OC846_006343</name>
</gene>
<dbReference type="InterPro" id="IPR019974">
    <property type="entry name" value="XPG_CS"/>
</dbReference>
<sequence length="1110" mass="119456">MGVRGLASFCAGIEPHISEKVELNTSPDLAQHLTDSSGTAFVIDALAFLFSSFHSRFGDSLYGGEYAAFSQHVLDCVHAWRAVGLRPIFVFDGKGPDSKLDTISSRITAKAAHLALYMRSPADSRTSIRWQVSCNFLPPLQIDALLDTLHRAGVQTVMALEEADAIVASLAGSLGGYSVSRDSDMFVLNPPGTSYKGYVPIESIAYVWQDPPSQNTLNEQSAEPARAEQAVPEPEEDDGFTAVVTSRKGRKGRTVPQPPTRPFSAVQVAQKSIPASSPTDVQLHPPPTSPQSSGGPRLHSITFSAYKPAKLAEYLELPVTLLPILGSLLGNDHSHAAHFQILFEQSRSSGLNAVQRVNLCAQVLKEEVGRAASPASATTPRRGKSALSSLASSRTPSAPGSPNPWRKPAQRLGTGKGTSTASPKTPPTPSVSGTGSSGLESSFVSIRSIGSAITSTGLATPRLGATTGGAGDWASSTGGDDDDDGASLISDMPNDPVWNLIEAVVRRIVLGPRAPAAASASGTALPMGRDRRAGLVSQAPGEGTPQWEAVINAIVEGVRSYALLVQQAPDDIADPDTSRFTSHLSLSRSGGLDDDEGVDVLLLDEHDPDSTRAARLEVMQKYAKAFKDTYFFDGLATMMTFRFYIPRLSLEDPDQTSTSVNTPRQIRRWVYAILFGAFGFHWSRESLDSEQTKLANEESEEEDPSPVVGARPVRGGLTSSWIIPNAKDVDGDPDELVLVQTPPSVSSYGEGSLLGNSDEDDDGSVASAANSAHRAKPPMIEEEKEKAAPVVLEMVRKGDRCAEEEVPIPSLSYLFEWWKKRYAPIPAELQPFATSSEPVMEGQRPHLPNVQLALASEAVRQTAYLYILYSDNPLTRALEPALQPLAACLRFMMKSETDRWGFSAPRRIMRREELEAAIYAGCVGITEWQSRWNAKEGDRAKASMETNAWAYPSTSSAARTNPPPTARAIHLSTSLQATLDAAHVLSQVLLLYPSPYPPPYALHEGPLFHAHLSSSLHDTTNSSSALPPLWKDADLERKMAAVLEAVLEGVTLIGKDVDQERREKRKQLRTVNPAEGEQKPKAKQQGSSGRKGPAGSSAAPSNLYAMLQIE</sequence>
<keyword evidence="4" id="KW-1185">Reference proteome</keyword>
<dbReference type="InterPro" id="IPR006084">
    <property type="entry name" value="XPG/Rad2"/>
</dbReference>
<feature type="compositionally biased region" description="Polar residues" evidence="2">
    <location>
        <begin position="212"/>
        <end position="221"/>
    </location>
</feature>
<dbReference type="AlphaFoldDB" id="A0AAN6JNR0"/>
<dbReference type="PROSITE" id="PS00841">
    <property type="entry name" value="XPG_1"/>
    <property type="match status" value="1"/>
</dbReference>
<organism evidence="3 4">
    <name type="scientific">Tilletia horrida</name>
    <dbReference type="NCBI Taxonomy" id="155126"/>
    <lineage>
        <taxon>Eukaryota</taxon>
        <taxon>Fungi</taxon>
        <taxon>Dikarya</taxon>
        <taxon>Basidiomycota</taxon>
        <taxon>Ustilaginomycotina</taxon>
        <taxon>Exobasidiomycetes</taxon>
        <taxon>Tilletiales</taxon>
        <taxon>Tilletiaceae</taxon>
        <taxon>Tilletia</taxon>
    </lineage>
</organism>
<feature type="compositionally biased region" description="Polar residues" evidence="2">
    <location>
        <begin position="386"/>
        <end position="400"/>
    </location>
</feature>
<evidence type="ECO:0000256" key="1">
    <source>
        <dbReference type="ARBA" id="ARBA00007398"/>
    </source>
</evidence>
<dbReference type="InterPro" id="IPR029060">
    <property type="entry name" value="PIN-like_dom_sf"/>
</dbReference>
<feature type="region of interest" description="Disordered" evidence="2">
    <location>
        <begin position="1060"/>
        <end position="1110"/>
    </location>
</feature>
<proteinExistence type="inferred from homology"/>
<feature type="compositionally biased region" description="Polar residues" evidence="2">
    <location>
        <begin position="267"/>
        <end position="280"/>
    </location>
</feature>
<feature type="region of interest" description="Disordered" evidence="2">
    <location>
        <begin position="212"/>
        <end position="299"/>
    </location>
</feature>
<dbReference type="InterPro" id="IPR026832">
    <property type="entry name" value="Asteroid"/>
</dbReference>
<comment type="caution">
    <text evidence="3">The sequence shown here is derived from an EMBL/GenBank/DDBJ whole genome shotgun (WGS) entry which is preliminary data.</text>
</comment>
<dbReference type="SUPFAM" id="SSF88723">
    <property type="entry name" value="PIN domain-like"/>
    <property type="match status" value="1"/>
</dbReference>
<dbReference type="EMBL" id="JAPDMZ010000340">
    <property type="protein sequence ID" value="KAK0543643.1"/>
    <property type="molecule type" value="Genomic_DNA"/>
</dbReference>
<dbReference type="Gene3D" id="3.40.50.1010">
    <property type="entry name" value="5'-nuclease"/>
    <property type="match status" value="1"/>
</dbReference>
<feature type="region of interest" description="Disordered" evidence="2">
    <location>
        <begin position="742"/>
        <end position="779"/>
    </location>
</feature>
<dbReference type="PRINTS" id="PR00853">
    <property type="entry name" value="XPGRADSUPER"/>
</dbReference>
<evidence type="ECO:0000313" key="3">
    <source>
        <dbReference type="EMBL" id="KAK0543643.1"/>
    </source>
</evidence>
<evidence type="ECO:0000256" key="2">
    <source>
        <dbReference type="SAM" id="MobiDB-lite"/>
    </source>
</evidence>
<evidence type="ECO:0000313" key="4">
    <source>
        <dbReference type="Proteomes" id="UP001176517"/>
    </source>
</evidence>
<protein>
    <recommendedName>
        <fullName evidence="5">Asteroid domain-containing protein</fullName>
    </recommendedName>
</protein>
<dbReference type="PANTHER" id="PTHR15665">
    <property type="entry name" value="ASTEROID PROTEIN"/>
    <property type="match status" value="1"/>
</dbReference>
<feature type="region of interest" description="Disordered" evidence="2">
    <location>
        <begin position="459"/>
        <end position="492"/>
    </location>
</feature>
<accession>A0AAN6JNR0</accession>
<feature type="region of interest" description="Disordered" evidence="2">
    <location>
        <begin position="691"/>
        <end position="713"/>
    </location>
</feature>
<feature type="region of interest" description="Disordered" evidence="2">
    <location>
        <begin position="368"/>
        <end position="438"/>
    </location>
</feature>
<comment type="similarity">
    <text evidence="1">Belongs to the asteroid family.</text>
</comment>